<dbReference type="AlphaFoldDB" id="A0A381R4H7"/>
<feature type="domain" description="HhH-GPD" evidence="4">
    <location>
        <begin position="42"/>
        <end position="196"/>
    </location>
</feature>
<dbReference type="CDD" id="cd00056">
    <property type="entry name" value="ENDO3c"/>
    <property type="match status" value="1"/>
</dbReference>
<dbReference type="InterPro" id="IPR051912">
    <property type="entry name" value="Alkylbase_DNA_Glycosylase/TA"/>
</dbReference>
<dbReference type="EMBL" id="UINC01001682">
    <property type="protein sequence ID" value="SUZ86420.1"/>
    <property type="molecule type" value="Genomic_DNA"/>
</dbReference>
<dbReference type="InterPro" id="IPR003265">
    <property type="entry name" value="HhH-GPD_domain"/>
</dbReference>
<evidence type="ECO:0000256" key="3">
    <source>
        <dbReference type="ARBA" id="ARBA00023204"/>
    </source>
</evidence>
<dbReference type="Pfam" id="PF00730">
    <property type="entry name" value="HhH-GPD"/>
    <property type="match status" value="1"/>
</dbReference>
<reference evidence="5" key="1">
    <citation type="submission" date="2018-05" db="EMBL/GenBank/DDBJ databases">
        <authorList>
            <person name="Lanie J.A."/>
            <person name="Ng W.-L."/>
            <person name="Kazmierczak K.M."/>
            <person name="Andrzejewski T.M."/>
            <person name="Davidsen T.M."/>
            <person name="Wayne K.J."/>
            <person name="Tettelin H."/>
            <person name="Glass J.I."/>
            <person name="Rusch D."/>
            <person name="Podicherti R."/>
            <person name="Tsui H.-C.T."/>
            <person name="Winkler M.E."/>
        </authorList>
    </citation>
    <scope>NUCLEOTIDE SEQUENCE</scope>
</reference>
<dbReference type="SMART" id="SM00478">
    <property type="entry name" value="ENDO3c"/>
    <property type="match status" value="1"/>
</dbReference>
<name>A0A381R4H7_9ZZZZ</name>
<dbReference type="GO" id="GO:0006285">
    <property type="term" value="P:base-excision repair, AP site formation"/>
    <property type="evidence" value="ECO:0007669"/>
    <property type="project" value="TreeGrafter"/>
</dbReference>
<dbReference type="Gene3D" id="1.10.340.30">
    <property type="entry name" value="Hypothetical protein, domain 2"/>
    <property type="match status" value="1"/>
</dbReference>
<dbReference type="PANTHER" id="PTHR43003">
    <property type="entry name" value="DNA-3-METHYLADENINE GLYCOSYLASE"/>
    <property type="match status" value="1"/>
</dbReference>
<dbReference type="GO" id="GO:0043916">
    <property type="term" value="F:DNA-7-methylguanine glycosylase activity"/>
    <property type="evidence" value="ECO:0007669"/>
    <property type="project" value="TreeGrafter"/>
</dbReference>
<dbReference type="GO" id="GO:0032131">
    <property type="term" value="F:alkylated DNA binding"/>
    <property type="evidence" value="ECO:0007669"/>
    <property type="project" value="TreeGrafter"/>
</dbReference>
<proteinExistence type="inferred from homology"/>
<accession>A0A381R4H7</accession>
<dbReference type="GO" id="GO:0006307">
    <property type="term" value="P:DNA alkylation repair"/>
    <property type="evidence" value="ECO:0007669"/>
    <property type="project" value="TreeGrafter"/>
</dbReference>
<dbReference type="SUPFAM" id="SSF48150">
    <property type="entry name" value="DNA-glycosylase"/>
    <property type="match status" value="1"/>
</dbReference>
<dbReference type="FunFam" id="1.10.340.30:FF:000004">
    <property type="entry name" value="DNA-3-methyladenine glycosylase II"/>
    <property type="match status" value="1"/>
</dbReference>
<dbReference type="GO" id="GO:0032993">
    <property type="term" value="C:protein-DNA complex"/>
    <property type="evidence" value="ECO:0007669"/>
    <property type="project" value="TreeGrafter"/>
</dbReference>
<gene>
    <name evidence="5" type="ORF">METZ01_LOCUS39274</name>
</gene>
<keyword evidence="3" id="KW-0234">DNA repair</keyword>
<sequence>MATALKALKKSDPELIPLLDAFNIPDLEVKTNYFQALVRSIIYQQLSGKAAQTIAQRFKTLFAGTELPGPHDVVIKDHQTLRSAGLSNSKASYIHNIAHAFLNGTIDHKNLGSMSNSEIVDQLTSVKGVGPWTAQMFLMFTLNRPDIFPTTDLGIQKGYQKFYKLSDLPKSIDMEVRSQPWKPYRTAVSLYFWRLVEGPFIW</sequence>
<dbReference type="GO" id="GO:0008725">
    <property type="term" value="F:DNA-3-methyladenine glycosylase activity"/>
    <property type="evidence" value="ECO:0007669"/>
    <property type="project" value="TreeGrafter"/>
</dbReference>
<evidence type="ECO:0000313" key="5">
    <source>
        <dbReference type="EMBL" id="SUZ86420.1"/>
    </source>
</evidence>
<organism evidence="5">
    <name type="scientific">marine metagenome</name>
    <dbReference type="NCBI Taxonomy" id="408172"/>
    <lineage>
        <taxon>unclassified sequences</taxon>
        <taxon>metagenomes</taxon>
        <taxon>ecological metagenomes</taxon>
    </lineage>
</organism>
<comment type="similarity">
    <text evidence="1">Belongs to the alkylbase DNA glycosidase AlkA family.</text>
</comment>
<evidence type="ECO:0000256" key="1">
    <source>
        <dbReference type="ARBA" id="ARBA00010817"/>
    </source>
</evidence>
<dbReference type="PANTHER" id="PTHR43003:SF5">
    <property type="entry name" value="DNA-3-METHYLADENINE GLYCOSYLASE"/>
    <property type="match status" value="1"/>
</dbReference>
<dbReference type="InterPro" id="IPR011257">
    <property type="entry name" value="DNA_glycosylase"/>
</dbReference>
<evidence type="ECO:0000256" key="2">
    <source>
        <dbReference type="ARBA" id="ARBA00022763"/>
    </source>
</evidence>
<dbReference type="Gene3D" id="1.10.1670.40">
    <property type="match status" value="1"/>
</dbReference>
<protein>
    <recommendedName>
        <fullName evidence="4">HhH-GPD domain-containing protein</fullName>
    </recommendedName>
</protein>
<evidence type="ECO:0000259" key="4">
    <source>
        <dbReference type="SMART" id="SM00478"/>
    </source>
</evidence>
<dbReference type="GO" id="GO:0005634">
    <property type="term" value="C:nucleus"/>
    <property type="evidence" value="ECO:0007669"/>
    <property type="project" value="TreeGrafter"/>
</dbReference>
<keyword evidence="2" id="KW-0227">DNA damage</keyword>